<dbReference type="Proteomes" id="UP000271624">
    <property type="component" value="Unassembled WGS sequence"/>
</dbReference>
<dbReference type="AlphaFoldDB" id="A0A433UP06"/>
<reference evidence="1" key="2">
    <citation type="journal article" date="2019" name="Genome Biol. Evol.">
        <title>Day and night: Metabolic profiles and evolutionary relationships of six axenic non-marine cyanobacteria.</title>
        <authorList>
            <person name="Will S.E."/>
            <person name="Henke P."/>
            <person name="Boedeker C."/>
            <person name="Huang S."/>
            <person name="Brinkmann H."/>
            <person name="Rohde M."/>
            <person name="Jarek M."/>
            <person name="Friedl T."/>
            <person name="Seufert S."/>
            <person name="Schumacher M."/>
            <person name="Overmann J."/>
            <person name="Neumann-Schaal M."/>
            <person name="Petersen J."/>
        </authorList>
    </citation>
    <scope>NUCLEOTIDE SEQUENCE [LARGE SCALE GENOMIC DNA]</scope>
    <source>
        <strain evidence="1">PCC 7102</strain>
    </source>
</reference>
<evidence type="ECO:0000313" key="1">
    <source>
        <dbReference type="EMBL" id="RUS95583.1"/>
    </source>
</evidence>
<evidence type="ECO:0000313" key="2">
    <source>
        <dbReference type="Proteomes" id="UP000271624"/>
    </source>
</evidence>
<name>A0A433UP06_9CYAN</name>
<dbReference type="OrthoDB" id="9808443at2"/>
<proteinExistence type="predicted"/>
<dbReference type="RefSeq" id="WP_127086911.1">
    <property type="nucleotide sequence ID" value="NZ_RSCL01000040.1"/>
</dbReference>
<comment type="caution">
    <text evidence="1">The sequence shown here is derived from an EMBL/GenBank/DDBJ whole genome shotgun (WGS) entry which is preliminary data.</text>
</comment>
<organism evidence="1 2">
    <name type="scientific">Dulcicalothrix desertica PCC 7102</name>
    <dbReference type="NCBI Taxonomy" id="232991"/>
    <lineage>
        <taxon>Bacteria</taxon>
        <taxon>Bacillati</taxon>
        <taxon>Cyanobacteriota</taxon>
        <taxon>Cyanophyceae</taxon>
        <taxon>Nostocales</taxon>
        <taxon>Calotrichaceae</taxon>
        <taxon>Dulcicalothrix</taxon>
    </lineage>
</organism>
<evidence type="ECO:0008006" key="3">
    <source>
        <dbReference type="Google" id="ProtNLM"/>
    </source>
</evidence>
<reference evidence="1" key="1">
    <citation type="submission" date="2018-12" db="EMBL/GenBank/DDBJ databases">
        <authorList>
            <person name="Will S."/>
            <person name="Neumann-Schaal M."/>
            <person name="Henke P."/>
        </authorList>
    </citation>
    <scope>NUCLEOTIDE SEQUENCE</scope>
    <source>
        <strain evidence="1">PCC 7102</strain>
    </source>
</reference>
<gene>
    <name evidence="1" type="ORF">DSM106972_089390</name>
</gene>
<protein>
    <recommendedName>
        <fullName evidence="3">Nucleotidyl transferase AbiEii/AbiGii toxin family protein</fullName>
    </recommendedName>
</protein>
<accession>A0A433UP06</accession>
<sequence>MNNIEQLVKISETTNRPLDEVLTYHILESVLRRVSNSIYIDELVLRGGMMTRLWVPLGRRIAVDVDFLGLYPFDIGETTAKFQDILSADYADGVKFHLDSIRTEGIWMETESPGARINIDVNIDHYQRNIQIDIGFGDPLAPPASYIKYPALIGEAISIQTARAETMVGWKLHGLVELGAKRWHPKTLYDLMLYAKYLNLSQPELAEAIKIAFSSRNTPLQEVWEILAAPDWWHNSKSRSKWKWYIRKMSAQIFEEDFETVVNIVTGRWESVIRELL</sequence>
<dbReference type="InterPro" id="IPR014942">
    <property type="entry name" value="AbiEii"/>
</dbReference>
<dbReference type="EMBL" id="RSCL01000040">
    <property type="protein sequence ID" value="RUS95583.1"/>
    <property type="molecule type" value="Genomic_DNA"/>
</dbReference>
<dbReference type="Pfam" id="PF08843">
    <property type="entry name" value="AbiEii"/>
    <property type="match status" value="1"/>
</dbReference>
<keyword evidence="2" id="KW-1185">Reference proteome</keyword>